<feature type="compositionally biased region" description="Low complexity" evidence="9">
    <location>
        <begin position="1"/>
        <end position="71"/>
    </location>
</feature>
<dbReference type="GO" id="GO:0000978">
    <property type="term" value="F:RNA polymerase II cis-regulatory region sequence-specific DNA binding"/>
    <property type="evidence" value="ECO:0007669"/>
    <property type="project" value="TreeGrafter"/>
</dbReference>
<sequence>MVASSSSSSPAPSGLHPSVSSSTVSSSSSSGSSVASLSPTAAMLAGGRAAAEAGSRSTPSAGTSSGSPASSLQPGGFEFASGGSDGSSSGGGSPAAPGWATALGSSSNRNGKVQLVIMTQPEQQHRARYQTEGSRGAVKDRSGNGFPVVRLVGYSKPTVLQVFIGTDEGQPTPHIFYQACRVSGKNSTPCTERKLDGTTVIEMQLKPDAAMTATCDCVGILKERNVDVEHRFPEQTATLTKNKSTRCRMVFRTFVTGDDGLTEVLQVCSQQIVCTQPPGMPEISMKSHHACPVTGGLTLMIFGKNFLKDTRVVFVRRKAPVARLYGSVAWEQIVVPDRDQLQNTRLACVVPPYDRQNITEPEPIKIYILSGGKRSEPHNFCYIPKGQHDSVCSGGETRSDLASSTVSIGSVKSSAATMAVSMFGPVPPASHTACFVANGSRNEGITWLPKCRPTSRAFAGGADVFRRQFSTSRTVLFATFALHRVRSSYQDGTLQSPLLSFSV</sequence>
<evidence type="ECO:0000256" key="6">
    <source>
        <dbReference type="ARBA" id="ARBA00023125"/>
    </source>
</evidence>
<dbReference type="EnsemblMetazoa" id="ASIC010247-RA">
    <property type="protein sequence ID" value="ASIC010247-PA"/>
    <property type="gene ID" value="ASIC010247"/>
</dbReference>
<feature type="region of interest" description="Disordered" evidence="9">
    <location>
        <begin position="1"/>
        <end position="107"/>
    </location>
</feature>
<dbReference type="GO" id="GO:0000981">
    <property type="term" value="F:DNA-binding transcription factor activity, RNA polymerase II-specific"/>
    <property type="evidence" value="ECO:0007669"/>
    <property type="project" value="TreeGrafter"/>
</dbReference>
<dbReference type="VEuPathDB" id="VectorBase:ASIC010247"/>
<keyword evidence="8" id="KW-0539">Nucleus</keyword>
<dbReference type="Proteomes" id="UP000030765">
    <property type="component" value="Unassembled WGS sequence"/>
</dbReference>
<comment type="subcellular location">
    <subcellularLocation>
        <location evidence="2">Cytoplasm</location>
    </subcellularLocation>
    <subcellularLocation>
        <location evidence="1">Nucleus</location>
    </subcellularLocation>
</comment>
<dbReference type="GO" id="GO:0005737">
    <property type="term" value="C:cytoplasm"/>
    <property type="evidence" value="ECO:0007669"/>
    <property type="project" value="UniProtKB-SubCell"/>
</dbReference>
<dbReference type="InterPro" id="IPR032397">
    <property type="entry name" value="RHD_dimer"/>
</dbReference>
<keyword evidence="4" id="KW-0597">Phosphoprotein</keyword>
<dbReference type="InterPro" id="IPR014756">
    <property type="entry name" value="Ig_E-set"/>
</dbReference>
<proteinExistence type="predicted"/>
<evidence type="ECO:0000313" key="11">
    <source>
        <dbReference type="EMBL" id="KFB42537.1"/>
    </source>
</evidence>
<dbReference type="Pfam" id="PF00554">
    <property type="entry name" value="RHD_DNA_bind"/>
    <property type="match status" value="1"/>
</dbReference>
<dbReference type="GO" id="GO:0005634">
    <property type="term" value="C:nucleus"/>
    <property type="evidence" value="ECO:0007669"/>
    <property type="project" value="UniProtKB-SubCell"/>
</dbReference>
<dbReference type="EMBL" id="KE525195">
    <property type="protein sequence ID" value="KFB42537.1"/>
    <property type="molecule type" value="Genomic_DNA"/>
</dbReference>
<evidence type="ECO:0000256" key="8">
    <source>
        <dbReference type="ARBA" id="ARBA00023242"/>
    </source>
</evidence>
<protein>
    <submittedName>
        <fullName evidence="12">RHD domain-containing protein</fullName>
    </submittedName>
</protein>
<feature type="compositionally biased region" description="Gly residues" evidence="9">
    <location>
        <begin position="83"/>
        <end position="93"/>
    </location>
</feature>
<dbReference type="InterPro" id="IPR002909">
    <property type="entry name" value="IPT_dom"/>
</dbReference>
<evidence type="ECO:0000256" key="5">
    <source>
        <dbReference type="ARBA" id="ARBA00023015"/>
    </source>
</evidence>
<dbReference type="PROSITE" id="PS50254">
    <property type="entry name" value="REL_2"/>
    <property type="match status" value="1"/>
</dbReference>
<evidence type="ECO:0000256" key="3">
    <source>
        <dbReference type="ARBA" id="ARBA00022490"/>
    </source>
</evidence>
<evidence type="ECO:0000256" key="1">
    <source>
        <dbReference type="ARBA" id="ARBA00004123"/>
    </source>
</evidence>
<evidence type="ECO:0000256" key="9">
    <source>
        <dbReference type="SAM" id="MobiDB-lite"/>
    </source>
</evidence>
<keyword evidence="7" id="KW-0804">Transcription</keyword>
<dbReference type="Pfam" id="PF16179">
    <property type="entry name" value="RHD_dimer"/>
    <property type="match status" value="1"/>
</dbReference>
<evidence type="ECO:0000259" key="10">
    <source>
        <dbReference type="PROSITE" id="PS50254"/>
    </source>
</evidence>
<gene>
    <name evidence="11" type="ORF">ZHAS_00010247</name>
</gene>
<accession>A0A084VX43</accession>
<dbReference type="AlphaFoldDB" id="A0A084VX43"/>
<dbReference type="GO" id="GO:0005667">
    <property type="term" value="C:transcription regulator complex"/>
    <property type="evidence" value="ECO:0007669"/>
    <property type="project" value="TreeGrafter"/>
</dbReference>
<dbReference type="SMART" id="SM00429">
    <property type="entry name" value="IPT"/>
    <property type="match status" value="1"/>
</dbReference>
<reference evidence="11 13" key="1">
    <citation type="journal article" date="2014" name="BMC Genomics">
        <title>Genome sequence of Anopheles sinensis provides insight into genetics basis of mosquito competence for malaria parasites.</title>
        <authorList>
            <person name="Zhou D."/>
            <person name="Zhang D."/>
            <person name="Ding G."/>
            <person name="Shi L."/>
            <person name="Hou Q."/>
            <person name="Ye Y."/>
            <person name="Xu Y."/>
            <person name="Zhou H."/>
            <person name="Xiong C."/>
            <person name="Li S."/>
            <person name="Yu J."/>
            <person name="Hong S."/>
            <person name="Yu X."/>
            <person name="Zou P."/>
            <person name="Chen C."/>
            <person name="Chang X."/>
            <person name="Wang W."/>
            <person name="Lv Y."/>
            <person name="Sun Y."/>
            <person name="Ma L."/>
            <person name="Shen B."/>
            <person name="Zhu C."/>
        </authorList>
    </citation>
    <scope>NUCLEOTIDE SEQUENCE [LARGE SCALE GENOMIC DNA]</scope>
</reference>
<organism evidence="12 13">
    <name type="scientific">Anopheles sinensis</name>
    <name type="common">Mosquito</name>
    <dbReference type="NCBI Taxonomy" id="74873"/>
    <lineage>
        <taxon>Eukaryota</taxon>
        <taxon>Metazoa</taxon>
        <taxon>Ecdysozoa</taxon>
        <taxon>Arthropoda</taxon>
        <taxon>Hexapoda</taxon>
        <taxon>Insecta</taxon>
        <taxon>Pterygota</taxon>
        <taxon>Neoptera</taxon>
        <taxon>Endopterygota</taxon>
        <taxon>Diptera</taxon>
        <taxon>Nematocera</taxon>
        <taxon>Culicoidea</taxon>
        <taxon>Culicidae</taxon>
        <taxon>Anophelinae</taxon>
        <taxon>Anopheles</taxon>
    </lineage>
</organism>
<name>A0A084VX43_ANOSI</name>
<keyword evidence="6" id="KW-0238">DNA-binding</keyword>
<dbReference type="InterPro" id="IPR011539">
    <property type="entry name" value="RHD_DNA_bind_dom"/>
</dbReference>
<keyword evidence="3" id="KW-0963">Cytoplasm</keyword>
<dbReference type="GO" id="GO:0048468">
    <property type="term" value="P:cell development"/>
    <property type="evidence" value="ECO:0007669"/>
    <property type="project" value="UniProtKB-ARBA"/>
</dbReference>
<dbReference type="EMBL" id="ATLV01017841">
    <property type="status" value="NOT_ANNOTATED_CDS"/>
    <property type="molecule type" value="Genomic_DNA"/>
</dbReference>
<dbReference type="SUPFAM" id="SSF81296">
    <property type="entry name" value="E set domains"/>
    <property type="match status" value="1"/>
</dbReference>
<evidence type="ECO:0000256" key="4">
    <source>
        <dbReference type="ARBA" id="ARBA00022553"/>
    </source>
</evidence>
<dbReference type="GO" id="GO:0048731">
    <property type="term" value="P:system development"/>
    <property type="evidence" value="ECO:0007669"/>
    <property type="project" value="UniProtKB-ARBA"/>
</dbReference>
<dbReference type="InterPro" id="IPR008967">
    <property type="entry name" value="p53-like_TF_DNA-bd_sf"/>
</dbReference>
<evidence type="ECO:0000313" key="13">
    <source>
        <dbReference type="Proteomes" id="UP000030765"/>
    </source>
</evidence>
<dbReference type="Gene3D" id="2.60.40.10">
    <property type="entry name" value="Immunoglobulins"/>
    <property type="match status" value="1"/>
</dbReference>
<dbReference type="PANTHER" id="PTHR12533:SF7">
    <property type="entry name" value="NFAT NUCLEAR FACTOR, ISOFORM B"/>
    <property type="match status" value="1"/>
</dbReference>
<evidence type="ECO:0000256" key="2">
    <source>
        <dbReference type="ARBA" id="ARBA00004496"/>
    </source>
</evidence>
<dbReference type="FunFam" id="2.60.40.340:FF:000002">
    <property type="entry name" value="Nuclear factor of activated T-cells 5, tonicity-responsive"/>
    <property type="match status" value="1"/>
</dbReference>
<dbReference type="InterPro" id="IPR013783">
    <property type="entry name" value="Ig-like_fold"/>
</dbReference>
<dbReference type="InterPro" id="IPR037059">
    <property type="entry name" value="RHD_DNA_bind_dom_sf"/>
</dbReference>
<dbReference type="SUPFAM" id="SSF49417">
    <property type="entry name" value="p53-like transcription factors"/>
    <property type="match status" value="1"/>
</dbReference>
<keyword evidence="13" id="KW-1185">Reference proteome</keyword>
<dbReference type="PANTHER" id="PTHR12533">
    <property type="entry name" value="NFAT"/>
    <property type="match status" value="1"/>
</dbReference>
<evidence type="ECO:0000256" key="7">
    <source>
        <dbReference type="ARBA" id="ARBA00023163"/>
    </source>
</evidence>
<dbReference type="OrthoDB" id="5346094at2759"/>
<reference evidence="12" key="2">
    <citation type="submission" date="2020-05" db="UniProtKB">
        <authorList>
            <consortium name="EnsemblMetazoa"/>
        </authorList>
    </citation>
    <scope>IDENTIFICATION</scope>
</reference>
<evidence type="ECO:0000313" key="12">
    <source>
        <dbReference type="EnsemblMetazoa" id="ASIC010247-PA"/>
    </source>
</evidence>
<dbReference type="Gene3D" id="2.60.40.340">
    <property type="entry name" value="Rel homology domain (RHD), DNA-binding domain"/>
    <property type="match status" value="1"/>
</dbReference>
<dbReference type="VEuPathDB" id="VectorBase:ASIS002506"/>
<feature type="domain" description="RHD" evidence="10">
    <location>
        <begin position="109"/>
        <end position="279"/>
    </location>
</feature>
<keyword evidence="5" id="KW-0805">Transcription regulation</keyword>
<dbReference type="InterPro" id="IPR008366">
    <property type="entry name" value="NFAT"/>
</dbReference>